<organism evidence="1 2">
    <name type="scientific">Crotalaria pallida</name>
    <name type="common">Smooth rattlebox</name>
    <name type="synonym">Crotalaria striata</name>
    <dbReference type="NCBI Taxonomy" id="3830"/>
    <lineage>
        <taxon>Eukaryota</taxon>
        <taxon>Viridiplantae</taxon>
        <taxon>Streptophyta</taxon>
        <taxon>Embryophyta</taxon>
        <taxon>Tracheophyta</taxon>
        <taxon>Spermatophyta</taxon>
        <taxon>Magnoliopsida</taxon>
        <taxon>eudicotyledons</taxon>
        <taxon>Gunneridae</taxon>
        <taxon>Pentapetalae</taxon>
        <taxon>rosids</taxon>
        <taxon>fabids</taxon>
        <taxon>Fabales</taxon>
        <taxon>Fabaceae</taxon>
        <taxon>Papilionoideae</taxon>
        <taxon>50 kb inversion clade</taxon>
        <taxon>genistoids sensu lato</taxon>
        <taxon>core genistoids</taxon>
        <taxon>Crotalarieae</taxon>
        <taxon>Crotalaria</taxon>
    </lineage>
</organism>
<comment type="caution">
    <text evidence="1">The sequence shown here is derived from an EMBL/GenBank/DDBJ whole genome shotgun (WGS) entry which is preliminary data.</text>
</comment>
<dbReference type="EMBL" id="JAYWIO010000007">
    <property type="protein sequence ID" value="KAK7250676.1"/>
    <property type="molecule type" value="Genomic_DNA"/>
</dbReference>
<keyword evidence="2" id="KW-1185">Reference proteome</keyword>
<evidence type="ECO:0000313" key="1">
    <source>
        <dbReference type="EMBL" id="KAK7250676.1"/>
    </source>
</evidence>
<evidence type="ECO:0000313" key="2">
    <source>
        <dbReference type="Proteomes" id="UP001372338"/>
    </source>
</evidence>
<reference evidence="1 2" key="1">
    <citation type="submission" date="2024-01" db="EMBL/GenBank/DDBJ databases">
        <title>The genomes of 5 underutilized Papilionoideae crops provide insights into root nodulation and disease resistanc.</title>
        <authorList>
            <person name="Yuan L."/>
        </authorList>
    </citation>
    <scope>NUCLEOTIDE SEQUENCE [LARGE SCALE GENOMIC DNA]</scope>
    <source>
        <strain evidence="1">ZHUSHIDOU_FW_LH</strain>
        <tissue evidence="1">Leaf</tissue>
    </source>
</reference>
<dbReference type="AlphaFoldDB" id="A0AAN9E848"/>
<sequence length="94" mass="11026">MPTLHEMELLAYATHWRTCHKHINKECIERLDVKLNDSYGILLIENGKAGVIFRQQKRYSRVIHQNKAKSKCLIPSLTRILNFKPETHFDAPNI</sequence>
<proteinExistence type="predicted"/>
<dbReference type="Proteomes" id="UP001372338">
    <property type="component" value="Unassembled WGS sequence"/>
</dbReference>
<name>A0AAN9E848_CROPI</name>
<protein>
    <submittedName>
        <fullName evidence="1">Uncharacterized protein</fullName>
    </submittedName>
</protein>
<accession>A0AAN9E848</accession>
<gene>
    <name evidence="1" type="ORF">RIF29_33256</name>
</gene>